<proteinExistence type="predicted"/>
<name>A0A951QSY2_9CYAN</name>
<dbReference type="Proteomes" id="UP000729701">
    <property type="component" value="Unassembled WGS sequence"/>
</dbReference>
<evidence type="ECO:0000313" key="2">
    <source>
        <dbReference type="Proteomes" id="UP000729701"/>
    </source>
</evidence>
<reference evidence="1" key="2">
    <citation type="journal article" date="2022" name="Microbiol. Resour. Announc.">
        <title>Metagenome Sequencing to Explore Phylogenomics of Terrestrial Cyanobacteria.</title>
        <authorList>
            <person name="Ward R.D."/>
            <person name="Stajich J.E."/>
            <person name="Johansen J.R."/>
            <person name="Huntemann M."/>
            <person name="Clum A."/>
            <person name="Foster B."/>
            <person name="Foster B."/>
            <person name="Roux S."/>
            <person name="Palaniappan K."/>
            <person name="Varghese N."/>
            <person name="Mukherjee S."/>
            <person name="Reddy T.B.K."/>
            <person name="Daum C."/>
            <person name="Copeland A."/>
            <person name="Chen I.A."/>
            <person name="Ivanova N.N."/>
            <person name="Kyrpides N.C."/>
            <person name="Shapiro N."/>
            <person name="Eloe-Fadrosh E.A."/>
            <person name="Pietrasiak N."/>
        </authorList>
    </citation>
    <scope>NUCLEOTIDE SEQUENCE</scope>
    <source>
        <strain evidence="1">GSE-NOS-MK-12-04C</strain>
    </source>
</reference>
<organism evidence="1 2">
    <name type="scientific">Cyanomargarita calcarea GSE-NOS-MK-12-04C</name>
    <dbReference type="NCBI Taxonomy" id="2839659"/>
    <lineage>
        <taxon>Bacteria</taxon>
        <taxon>Bacillati</taxon>
        <taxon>Cyanobacteriota</taxon>
        <taxon>Cyanophyceae</taxon>
        <taxon>Nostocales</taxon>
        <taxon>Cyanomargaritaceae</taxon>
        <taxon>Cyanomargarita</taxon>
    </lineage>
</organism>
<gene>
    <name evidence="1" type="ORF">KME60_27755</name>
</gene>
<evidence type="ECO:0000313" key="1">
    <source>
        <dbReference type="EMBL" id="MBW4671116.1"/>
    </source>
</evidence>
<reference evidence="1" key="1">
    <citation type="submission" date="2021-05" db="EMBL/GenBank/DDBJ databases">
        <authorList>
            <person name="Pietrasiak N."/>
            <person name="Ward R."/>
            <person name="Stajich J.E."/>
            <person name="Kurbessoian T."/>
        </authorList>
    </citation>
    <scope>NUCLEOTIDE SEQUENCE</scope>
    <source>
        <strain evidence="1">GSE-NOS-MK-12-04C</strain>
    </source>
</reference>
<protein>
    <submittedName>
        <fullName evidence="1">Baseplate J/gp47 family protein</fullName>
    </submittedName>
</protein>
<dbReference type="AlphaFoldDB" id="A0A951QSY2"/>
<comment type="caution">
    <text evidence="1">The sequence shown here is derived from an EMBL/GenBank/DDBJ whole genome shotgun (WGS) entry which is preliminary data.</text>
</comment>
<sequence>MAIIHPEVLEKRAEQLASKNLNGMKLVLVTLEPPVNPTEAHLEVYFFNEKELTNIATSATSAKEIFPIFGGHRVLGGFASNQVQVTQITAPSPNPDQKLMLTVKPIGDYSTYTLSLNFPNIDPLFNQLSFKFRPGCFSTECAPKQTFKPAPQEPTIDYLAKDYDSFRHTMIAAMMQRVPDWQATSEADLDQVLLEIFSVAADELSDYQDRVMNEAYLASARKRVSLARHGRLMDYHIHQGNQGSTWVAIRVAEGEIFALPSGFLTWTGEEVNASTSQVFMSQGSTLPLFEIDTAFAIELNASTVSSGLRDRFLRNKIELSTTLTNLQVTIKETNQKWLLTDTEKQAVFLIKQLGSKLIVYAPDIVFEIDIAFTTELNAGTVSSELRDRFLQNNVTLSATLANLHVTVKPSDQQWLLTDTEKHEIFFIKQGEDKLNVYAPDLHPWLNEIELYTWNGAIPSLAAGSTKADLKLIIPQEIPARYLENLIRRRQSNYLVIQEWLNPETGLTAGRDPTKRQLLKLLPGKAAATAKQDPFTGDWFVQVQWEEKDKLQRNYCFTIDCATSQPTKVSLFHGNLVKVHHGRPRAIAFKAPGTILGTNEYYYQPTKRWGTICSLPPEPLAYKATLPGGEIPPQSTLEVTVSLNVQDDRWDEVIDLIHSDDSAEAGDRFIVETDELRQSIIRFGNDKNGRKLPSQATVKCNYQVGLGLDGNIGSDTLLHGGLLVSLDAENRITYDATILQPASPGKPSVWNPFDVTNGRAPEPVTEIIRRVPEAYRFRQLRAITLQDYVKRAEELPEVSKAAARYAWTGSWRTVQIAIDPVGTTLLDDTLREELARHLNAVRLIGEDLEIRPPRFVPLDIRVKLCIHPEYWPEDIKFLLEQEFSDGFTPDGRMGFFHPDRWTFGQELHASQILGRIQAIEGVEHVIAIALKRWNEKTPGTDKIAHLRSNEIIEVRNDPDHMEKGFIEFKVKGGRQ</sequence>
<dbReference type="EMBL" id="JAHHGZ010000039">
    <property type="protein sequence ID" value="MBW4671116.1"/>
    <property type="molecule type" value="Genomic_DNA"/>
</dbReference>
<accession>A0A951QSY2</accession>